<sequence>MLKAKDIMKTNVLAVAADADIYRAIRIMVENNVTGLPVVDENRMLVGIVTEKDVLRLLYEIEDRPGAVEDFMTRSVVAYGQEDAVTAIAEGLAAHHFRRVPILSDGTLVGIISRKDIVKHIKQQWLTQSASA</sequence>
<dbReference type="Proteomes" id="UP001431776">
    <property type="component" value="Unassembled WGS sequence"/>
</dbReference>
<protein>
    <submittedName>
        <fullName evidence="4">CBS domain-containing protein</fullName>
    </submittedName>
</protein>
<dbReference type="PANTHER" id="PTHR43080">
    <property type="entry name" value="CBS DOMAIN-CONTAINING PROTEIN CBSX3, MITOCHONDRIAL"/>
    <property type="match status" value="1"/>
</dbReference>
<reference evidence="4" key="1">
    <citation type="submission" date="2023-05" db="EMBL/GenBank/DDBJ databases">
        <title>Anaerotaeda fermentans gen. nov., sp. nov., a novel anaerobic planctomycete of the new family within the order Sedimentisphaerales isolated from Taman Peninsula, Russia.</title>
        <authorList>
            <person name="Khomyakova M.A."/>
            <person name="Merkel A.Y."/>
            <person name="Slobodkin A.I."/>
        </authorList>
    </citation>
    <scope>NUCLEOTIDE SEQUENCE</scope>
    <source>
        <strain evidence="4">M17dextr</strain>
    </source>
</reference>
<dbReference type="InterPro" id="IPR051257">
    <property type="entry name" value="Diverse_CBS-Domain"/>
</dbReference>
<evidence type="ECO:0000256" key="1">
    <source>
        <dbReference type="ARBA" id="ARBA00023122"/>
    </source>
</evidence>
<name>A0AAW6TVN4_9BACT</name>
<comment type="caution">
    <text evidence="4">The sequence shown here is derived from an EMBL/GenBank/DDBJ whole genome shotgun (WGS) entry which is preliminary data.</text>
</comment>
<dbReference type="PROSITE" id="PS51371">
    <property type="entry name" value="CBS"/>
    <property type="match status" value="2"/>
</dbReference>
<evidence type="ECO:0000313" key="4">
    <source>
        <dbReference type="EMBL" id="MDI6449796.1"/>
    </source>
</evidence>
<evidence type="ECO:0000313" key="5">
    <source>
        <dbReference type="Proteomes" id="UP001431776"/>
    </source>
</evidence>
<dbReference type="SUPFAM" id="SSF54631">
    <property type="entry name" value="CBS-domain pair"/>
    <property type="match status" value="1"/>
</dbReference>
<dbReference type="EMBL" id="JASCXX010000013">
    <property type="protein sequence ID" value="MDI6449796.1"/>
    <property type="molecule type" value="Genomic_DNA"/>
</dbReference>
<feature type="domain" description="CBS" evidence="3">
    <location>
        <begin position="72"/>
        <end position="129"/>
    </location>
</feature>
<keyword evidence="1 2" id="KW-0129">CBS domain</keyword>
<dbReference type="RefSeq" id="WP_349245205.1">
    <property type="nucleotide sequence ID" value="NZ_JASCXX010000013.1"/>
</dbReference>
<proteinExistence type="predicted"/>
<organism evidence="4 5">
    <name type="scientific">Anaerobaca lacustris</name>
    <dbReference type="NCBI Taxonomy" id="3044600"/>
    <lineage>
        <taxon>Bacteria</taxon>
        <taxon>Pseudomonadati</taxon>
        <taxon>Planctomycetota</taxon>
        <taxon>Phycisphaerae</taxon>
        <taxon>Sedimentisphaerales</taxon>
        <taxon>Anaerobacaceae</taxon>
        <taxon>Anaerobaca</taxon>
    </lineage>
</organism>
<evidence type="ECO:0000259" key="3">
    <source>
        <dbReference type="PROSITE" id="PS51371"/>
    </source>
</evidence>
<dbReference type="InterPro" id="IPR000644">
    <property type="entry name" value="CBS_dom"/>
</dbReference>
<dbReference type="Gene3D" id="3.10.580.10">
    <property type="entry name" value="CBS-domain"/>
    <property type="match status" value="1"/>
</dbReference>
<evidence type="ECO:0000256" key="2">
    <source>
        <dbReference type="PROSITE-ProRule" id="PRU00703"/>
    </source>
</evidence>
<dbReference type="AlphaFoldDB" id="A0AAW6TVN4"/>
<dbReference type="InterPro" id="IPR046342">
    <property type="entry name" value="CBS_dom_sf"/>
</dbReference>
<dbReference type="Pfam" id="PF00571">
    <property type="entry name" value="CBS"/>
    <property type="match status" value="2"/>
</dbReference>
<dbReference type="PANTHER" id="PTHR43080:SF2">
    <property type="entry name" value="CBS DOMAIN-CONTAINING PROTEIN"/>
    <property type="match status" value="1"/>
</dbReference>
<accession>A0AAW6TVN4</accession>
<feature type="domain" description="CBS" evidence="3">
    <location>
        <begin position="8"/>
        <end position="64"/>
    </location>
</feature>
<gene>
    <name evidence="4" type="ORF">QJ522_12125</name>
</gene>
<dbReference type="SMART" id="SM00116">
    <property type="entry name" value="CBS"/>
    <property type="match status" value="2"/>
</dbReference>
<keyword evidence="5" id="KW-1185">Reference proteome</keyword>